<gene>
    <name evidence="1" type="ORF">phiTE_109</name>
</gene>
<keyword evidence="2" id="KW-1185">Reference proteome</keyword>
<dbReference type="EMBL" id="JQ015307">
    <property type="protein sequence ID" value="AEZ66275.1"/>
    <property type="molecule type" value="Genomic_DNA"/>
</dbReference>
<name>K9L550_9CAUD</name>
<reference evidence="2" key="1">
    <citation type="submission" date="2011-11" db="EMBL/GenBank/DDBJ databases">
        <title>Escape from toxin-antitoxin mediated abortive infection can occur by recombination within a generalized transducing phage of Pectobacterium atrosepticum.</title>
        <authorList>
            <person name="Blower T.R."/>
            <person name="Evans T.J."/>
            <person name="Przybilski R."/>
            <person name="Fineran P.C."/>
            <person name="Salmond G.P.C."/>
        </authorList>
    </citation>
    <scope>NUCLEOTIDE SEQUENCE [LARGE SCALE GENOMIC DNA]</scope>
</reference>
<accession>K9L550</accession>
<dbReference type="InterPro" id="IPR020285">
    <property type="entry name" value="Gp17"/>
</dbReference>
<sequence>MKQKLRVCHVPQIPMEPFIVPVSSLEEAVVVMNALADYDLFQFENKIKPDYCNMTVPDELTERLFSMRQQAILDGSYTETGEWENLVCDVLKARDACRAAMIKSGSKDDL</sequence>
<dbReference type="RefSeq" id="YP_007392571.1">
    <property type="nucleotide sequence ID" value="NC_020201.1"/>
</dbReference>
<dbReference type="OrthoDB" id="17947at10239"/>
<dbReference type="GeneID" id="14515304"/>
<evidence type="ECO:0000313" key="2">
    <source>
        <dbReference type="Proteomes" id="UP000010999"/>
    </source>
</evidence>
<dbReference type="KEGG" id="vg:14515304"/>
<protein>
    <submittedName>
        <fullName evidence="1">Uncharacterized protein</fullName>
    </submittedName>
</protein>
<dbReference type="Pfam" id="PF17420">
    <property type="entry name" value="GP17"/>
    <property type="match status" value="1"/>
</dbReference>
<dbReference type="Proteomes" id="UP000010999">
    <property type="component" value="Segment"/>
</dbReference>
<evidence type="ECO:0000313" key="1">
    <source>
        <dbReference type="EMBL" id="AEZ66275.1"/>
    </source>
</evidence>
<organism evidence="1 2">
    <name type="scientific">Pectobacterium phage phiTE</name>
    <dbReference type="NCBI Taxonomy" id="1116482"/>
    <lineage>
        <taxon>Viruses</taxon>
        <taxon>Duplodnaviria</taxon>
        <taxon>Heunggongvirae</taxon>
        <taxon>Uroviricota</taxon>
        <taxon>Caudoviricetes</taxon>
        <taxon>Vequintavirinae</taxon>
        <taxon>Certrevirus</taxon>
        <taxon>Certrevirus phiTE</taxon>
    </lineage>
</organism>
<reference evidence="1 2" key="2">
    <citation type="journal article" date="2012" name="PLoS Genet.">
        <title>Viral evasion of a bacterial suicide system by RNA-based molecular mimicry enables infectious altruism.</title>
        <authorList>
            <person name="Blower T.R."/>
            <person name="Evans T.J."/>
            <person name="Przybilski R."/>
            <person name="Fineran P.C."/>
            <person name="Salmond G.P."/>
        </authorList>
    </citation>
    <scope>NUCLEOTIDE SEQUENCE [LARGE SCALE GENOMIC DNA]</scope>
</reference>
<proteinExistence type="predicted"/>